<feature type="domain" description="Leucine-binding protein" evidence="5">
    <location>
        <begin position="29"/>
        <end position="388"/>
    </location>
</feature>
<feature type="chain" id="PRO_5008680668" evidence="4">
    <location>
        <begin position="24"/>
        <end position="424"/>
    </location>
</feature>
<evidence type="ECO:0000256" key="1">
    <source>
        <dbReference type="ARBA" id="ARBA00010062"/>
    </source>
</evidence>
<sequence>MRKLLTGLLATSTAVAFAGSALAADKLLIANLADLTGPTASVSKPFTQGKKDAAAYVNANGGIAGKMVELDTVDYGYKAPQAIGQYKKWKSAGAVAIQGWGTADTEALVGFVGRDKIPYFSASYSAHLQDPTGKSEHVKKGAPYNFFAGPSYSDGARAVIQWAAADAKEKGIAKPKFVFMGDNHPYPNAAKKAAQGYAADLGFEVGNNIVYSMKAGDFKAQCLTLKESGAQYAYLANTGGSGISLLKSCKSVGAEVQFITNVWGMDENVMKAAGSAANGVVFPMGAAAFNADVPGMKMVKAINAAGSNQAHHNVHYVRGVCSFFYMKEAMEWANANGGIKGPNIKEGMYQKKDWIPAGLEGVCPAGTWTNTDHRGHMDVYVYQANVKGNPDPSKSVPELLKDGTIGMTKLFDAKLERKAEWLGL</sequence>
<keyword evidence="2 4" id="KW-0732">Signal</keyword>
<protein>
    <submittedName>
        <fullName evidence="6">Putative branched-chain amino acid ABC transporter, periplasmic component</fullName>
    </submittedName>
</protein>
<proteinExistence type="inferred from homology"/>
<evidence type="ECO:0000259" key="5">
    <source>
        <dbReference type="Pfam" id="PF13458"/>
    </source>
</evidence>
<gene>
    <name evidence="6" type="ORF">MTBPR1_110015</name>
</gene>
<keyword evidence="7" id="KW-1185">Reference proteome</keyword>
<evidence type="ECO:0000256" key="4">
    <source>
        <dbReference type="SAM" id="SignalP"/>
    </source>
</evidence>
<dbReference type="InterPro" id="IPR051010">
    <property type="entry name" value="BCAA_transport"/>
</dbReference>
<dbReference type="Pfam" id="PF13458">
    <property type="entry name" value="Peripla_BP_6"/>
    <property type="match status" value="1"/>
</dbReference>
<feature type="signal peptide" evidence="4">
    <location>
        <begin position="1"/>
        <end position="23"/>
    </location>
</feature>
<dbReference type="Proteomes" id="UP000231658">
    <property type="component" value="Unassembled WGS sequence"/>
</dbReference>
<dbReference type="RefSeq" id="WP_069186297.1">
    <property type="nucleotide sequence ID" value="NZ_FLYE01000003.1"/>
</dbReference>
<accession>A0A1C3RE54</accession>
<evidence type="ECO:0000256" key="3">
    <source>
        <dbReference type="ARBA" id="ARBA00022970"/>
    </source>
</evidence>
<dbReference type="InterPro" id="IPR028081">
    <property type="entry name" value="Leu-bd"/>
</dbReference>
<evidence type="ECO:0000256" key="2">
    <source>
        <dbReference type="ARBA" id="ARBA00022729"/>
    </source>
</evidence>
<dbReference type="PANTHER" id="PTHR30483:SF38">
    <property type="entry name" value="BLR7848 PROTEIN"/>
    <property type="match status" value="1"/>
</dbReference>
<reference evidence="6 7" key="1">
    <citation type="submission" date="2016-07" db="EMBL/GenBank/DDBJ databases">
        <authorList>
            <person name="Lefevre C.T."/>
        </authorList>
    </citation>
    <scope>NUCLEOTIDE SEQUENCE [LARGE SCALE GENOMIC DNA]</scope>
    <source>
        <strain evidence="6">PR1</strain>
    </source>
</reference>
<dbReference type="SUPFAM" id="SSF53822">
    <property type="entry name" value="Periplasmic binding protein-like I"/>
    <property type="match status" value="1"/>
</dbReference>
<keyword evidence="3" id="KW-0813">Transport</keyword>
<dbReference type="PANTHER" id="PTHR30483">
    <property type="entry name" value="LEUCINE-SPECIFIC-BINDING PROTEIN"/>
    <property type="match status" value="1"/>
</dbReference>
<comment type="similarity">
    <text evidence="1">Belongs to the leucine-binding protein family.</text>
</comment>
<dbReference type="EMBL" id="FLYE01000003">
    <property type="protein sequence ID" value="SCA55576.1"/>
    <property type="molecule type" value="Genomic_DNA"/>
</dbReference>
<evidence type="ECO:0000313" key="7">
    <source>
        <dbReference type="Proteomes" id="UP000231658"/>
    </source>
</evidence>
<keyword evidence="3" id="KW-0029">Amino-acid transport</keyword>
<dbReference type="AlphaFoldDB" id="A0A1C3RE54"/>
<evidence type="ECO:0000313" key="6">
    <source>
        <dbReference type="EMBL" id="SCA55576.1"/>
    </source>
</evidence>
<organism evidence="6 7">
    <name type="scientific">Candidatus Terasakiella magnetica</name>
    <dbReference type="NCBI Taxonomy" id="1867952"/>
    <lineage>
        <taxon>Bacteria</taxon>
        <taxon>Pseudomonadati</taxon>
        <taxon>Pseudomonadota</taxon>
        <taxon>Alphaproteobacteria</taxon>
        <taxon>Rhodospirillales</taxon>
        <taxon>Terasakiellaceae</taxon>
        <taxon>Terasakiella</taxon>
    </lineage>
</organism>
<dbReference type="Gene3D" id="3.40.50.2300">
    <property type="match status" value="2"/>
</dbReference>
<dbReference type="OrthoDB" id="24024at2"/>
<dbReference type="STRING" id="1867952.MTBPR1_110015"/>
<dbReference type="InterPro" id="IPR028082">
    <property type="entry name" value="Peripla_BP_I"/>
</dbReference>
<dbReference type="CDD" id="cd06334">
    <property type="entry name" value="PBP1_ABC_ligand_binding-like"/>
    <property type="match status" value="1"/>
</dbReference>
<name>A0A1C3RE54_9PROT</name>
<dbReference type="GO" id="GO:0006865">
    <property type="term" value="P:amino acid transport"/>
    <property type="evidence" value="ECO:0007669"/>
    <property type="project" value="UniProtKB-KW"/>
</dbReference>